<evidence type="ECO:0000313" key="4">
    <source>
        <dbReference type="Proteomes" id="UP001164746"/>
    </source>
</evidence>
<evidence type="ECO:0000256" key="1">
    <source>
        <dbReference type="ARBA" id="ARBA00005964"/>
    </source>
</evidence>
<keyword evidence="4" id="KW-1185">Reference proteome</keyword>
<sequence>MGTNDGCRSQWFYRRLKISRAVMLMFVPMMLGMMYPGQNIHSAVSDLIDYEYTNWANPEDARAMFTKMAGDVTMFVPVMDLNFAHADDSASNTWFYNFMIAPEKRIFNLPKWITQLHMEKNYLRDPNGDGPVIWPKYTLETMQHLVIDEEDSIGQRLYTKEYQFWRETVPALLEAIENGAHAGDSIRISSAGFIENNLGWNLGCILKKWNV</sequence>
<dbReference type="Proteomes" id="UP001164746">
    <property type="component" value="Chromosome 5"/>
</dbReference>
<dbReference type="InterPro" id="IPR051093">
    <property type="entry name" value="Neuroligin/BSAL"/>
</dbReference>
<keyword evidence="2" id="KW-1133">Transmembrane helix</keyword>
<proteinExistence type="inferred from homology"/>
<dbReference type="PANTHER" id="PTHR43903">
    <property type="entry name" value="NEUROLIGIN"/>
    <property type="match status" value="1"/>
</dbReference>
<accession>A0ABY7E6W6</accession>
<dbReference type="EMBL" id="CP111016">
    <property type="protein sequence ID" value="WAR04174.1"/>
    <property type="molecule type" value="Genomic_DNA"/>
</dbReference>
<keyword evidence="2" id="KW-0472">Membrane</keyword>
<dbReference type="Gene3D" id="3.40.50.1820">
    <property type="entry name" value="alpha/beta hydrolase"/>
    <property type="match status" value="1"/>
</dbReference>
<evidence type="ECO:0000256" key="2">
    <source>
        <dbReference type="SAM" id="Phobius"/>
    </source>
</evidence>
<organism evidence="3 4">
    <name type="scientific">Mya arenaria</name>
    <name type="common">Soft-shell clam</name>
    <dbReference type="NCBI Taxonomy" id="6604"/>
    <lineage>
        <taxon>Eukaryota</taxon>
        <taxon>Metazoa</taxon>
        <taxon>Spiralia</taxon>
        <taxon>Lophotrochozoa</taxon>
        <taxon>Mollusca</taxon>
        <taxon>Bivalvia</taxon>
        <taxon>Autobranchia</taxon>
        <taxon>Heteroconchia</taxon>
        <taxon>Euheterodonta</taxon>
        <taxon>Imparidentia</taxon>
        <taxon>Neoheterodontei</taxon>
        <taxon>Myida</taxon>
        <taxon>Myoidea</taxon>
        <taxon>Myidae</taxon>
        <taxon>Mya</taxon>
    </lineage>
</organism>
<protein>
    <submittedName>
        <fullName evidence="3">Uncharacterized protein</fullName>
    </submittedName>
</protein>
<gene>
    <name evidence="3" type="ORF">MAR_019543</name>
</gene>
<dbReference type="SUPFAM" id="SSF53474">
    <property type="entry name" value="alpha/beta-Hydrolases"/>
    <property type="match status" value="1"/>
</dbReference>
<dbReference type="InterPro" id="IPR029058">
    <property type="entry name" value="AB_hydrolase_fold"/>
</dbReference>
<name>A0ABY7E6W6_MYAAR</name>
<keyword evidence="2" id="KW-0812">Transmembrane</keyword>
<reference evidence="3" key="1">
    <citation type="submission" date="2022-11" db="EMBL/GenBank/DDBJ databases">
        <title>Centuries of genome instability and evolution in soft-shell clam transmissible cancer (bioRxiv).</title>
        <authorList>
            <person name="Hart S.F.M."/>
            <person name="Yonemitsu M.A."/>
            <person name="Giersch R.M."/>
            <person name="Beal B.F."/>
            <person name="Arriagada G."/>
            <person name="Davis B.W."/>
            <person name="Ostrander E.A."/>
            <person name="Goff S.P."/>
            <person name="Metzger M.J."/>
        </authorList>
    </citation>
    <scope>NUCLEOTIDE SEQUENCE</scope>
    <source>
        <strain evidence="3">MELC-2E11</strain>
        <tissue evidence="3">Siphon/mantle</tissue>
    </source>
</reference>
<comment type="similarity">
    <text evidence="1">Belongs to the type-B carboxylesterase/lipase family.</text>
</comment>
<evidence type="ECO:0000313" key="3">
    <source>
        <dbReference type="EMBL" id="WAR04174.1"/>
    </source>
</evidence>
<feature type="transmembrane region" description="Helical" evidence="2">
    <location>
        <begin position="21"/>
        <end position="37"/>
    </location>
</feature>